<dbReference type="GO" id="GO:0016567">
    <property type="term" value="P:protein ubiquitination"/>
    <property type="evidence" value="ECO:0007669"/>
    <property type="project" value="TreeGrafter"/>
</dbReference>
<organism evidence="7 8">
    <name type="scientific">Caenorhabditis nigoni</name>
    <dbReference type="NCBI Taxonomy" id="1611254"/>
    <lineage>
        <taxon>Eukaryota</taxon>
        <taxon>Metazoa</taxon>
        <taxon>Ecdysozoa</taxon>
        <taxon>Nematoda</taxon>
        <taxon>Chromadorea</taxon>
        <taxon>Rhabditida</taxon>
        <taxon>Rhabditina</taxon>
        <taxon>Rhabditomorpha</taxon>
        <taxon>Rhabditoidea</taxon>
        <taxon>Rhabditidae</taxon>
        <taxon>Peloderinae</taxon>
        <taxon>Caenorhabditis</taxon>
    </lineage>
</organism>
<dbReference type="GO" id="GO:0008270">
    <property type="term" value="F:zinc ion binding"/>
    <property type="evidence" value="ECO:0007669"/>
    <property type="project" value="UniProtKB-KW"/>
</dbReference>
<evidence type="ECO:0000313" key="8">
    <source>
        <dbReference type="Proteomes" id="UP000230233"/>
    </source>
</evidence>
<dbReference type="InterPro" id="IPR051435">
    <property type="entry name" value="RING_finger_E3_ubiq-ligases"/>
</dbReference>
<evidence type="ECO:0000256" key="2">
    <source>
        <dbReference type="ARBA" id="ARBA00022771"/>
    </source>
</evidence>
<accession>A0A2G5SR75</accession>
<sequence length="324" mass="36995">MQSDGSGRLIDSRSARQVHWKIFCDKSIETTHIRTVNDTLVVKHRKKAKYLTSLRTSAMQISAYTISYALIYLYDFMEKVEVEDIIYADTDSIVYSIPDGEEDPLENSIGDLKRMNPVIISVQLKLRGDEGGGVQVIVDPQTSLYQNFIYSARFRMVIRAQTEVEKLKRTLELRGKRMTAMQKRIEILENVQRELDRRIGNLQAEARVHQAVIEGLQEQTNRDADVIDFLHKEQLAYEGSRLCSVCQYRYDSAARTPHVLDCGHAVCGPCLDRLIIPPPPNQTVDLVLRCPVCRKIVYVYPARSRVVFSMIPGVLPVPPRDLDI</sequence>
<dbReference type="SMART" id="SM00184">
    <property type="entry name" value="RING"/>
    <property type="match status" value="1"/>
</dbReference>
<proteinExistence type="predicted"/>
<dbReference type="PANTHER" id="PTHR22791:SF6">
    <property type="entry name" value="RING-TYPE DOMAIN-CONTAINING PROTEIN"/>
    <property type="match status" value="1"/>
</dbReference>
<dbReference type="AlphaFoldDB" id="A0A2G5SR75"/>
<feature type="coiled-coil region" evidence="5">
    <location>
        <begin position="178"/>
        <end position="219"/>
    </location>
</feature>
<feature type="domain" description="RING-type" evidence="6">
    <location>
        <begin position="243"/>
        <end position="294"/>
    </location>
</feature>
<dbReference type="STRING" id="1611254.A0A2G5SR75"/>
<dbReference type="PROSITE" id="PS50089">
    <property type="entry name" value="ZF_RING_2"/>
    <property type="match status" value="1"/>
</dbReference>
<dbReference type="Pfam" id="PF14634">
    <property type="entry name" value="zf-RING_5"/>
    <property type="match status" value="1"/>
</dbReference>
<dbReference type="PANTHER" id="PTHR22791">
    <property type="entry name" value="RING-TYPE DOMAIN-CONTAINING PROTEIN"/>
    <property type="match status" value="1"/>
</dbReference>
<gene>
    <name evidence="7" type="primary">Cnig_chr_X.g23671</name>
    <name evidence="7" type="ORF">B9Z55_023671</name>
</gene>
<dbReference type="InterPro" id="IPR013083">
    <property type="entry name" value="Znf_RING/FYVE/PHD"/>
</dbReference>
<evidence type="ECO:0000256" key="1">
    <source>
        <dbReference type="ARBA" id="ARBA00022723"/>
    </source>
</evidence>
<keyword evidence="2 4" id="KW-0863">Zinc-finger</keyword>
<protein>
    <recommendedName>
        <fullName evidence="6">RING-type domain-containing protein</fullName>
    </recommendedName>
</protein>
<dbReference type="Gene3D" id="3.90.1600.10">
    <property type="entry name" value="Palm domain of DNA polymerase"/>
    <property type="match status" value="1"/>
</dbReference>
<reference evidence="8" key="1">
    <citation type="submission" date="2017-10" db="EMBL/GenBank/DDBJ databases">
        <title>Rapid genome shrinkage in a self-fertile nematode reveals novel sperm competition proteins.</title>
        <authorList>
            <person name="Yin D."/>
            <person name="Schwarz E.M."/>
            <person name="Thomas C.G."/>
            <person name="Felde R.L."/>
            <person name="Korf I.F."/>
            <person name="Cutter A.D."/>
            <person name="Schartner C.M."/>
            <person name="Ralston E.J."/>
            <person name="Meyer B.J."/>
            <person name="Haag E.S."/>
        </authorList>
    </citation>
    <scope>NUCLEOTIDE SEQUENCE [LARGE SCALE GENOMIC DNA]</scope>
    <source>
        <strain evidence="8">JU1422</strain>
    </source>
</reference>
<evidence type="ECO:0000256" key="3">
    <source>
        <dbReference type="ARBA" id="ARBA00022833"/>
    </source>
</evidence>
<dbReference type="InterPro" id="IPR017907">
    <property type="entry name" value="Znf_RING_CS"/>
</dbReference>
<evidence type="ECO:0000313" key="7">
    <source>
        <dbReference type="EMBL" id="PIC17429.1"/>
    </source>
</evidence>
<name>A0A2G5SR75_9PELO</name>
<keyword evidence="5" id="KW-0175">Coiled coil</keyword>
<evidence type="ECO:0000256" key="4">
    <source>
        <dbReference type="PROSITE-ProRule" id="PRU00175"/>
    </source>
</evidence>
<dbReference type="SUPFAM" id="SSF57850">
    <property type="entry name" value="RING/U-box"/>
    <property type="match status" value="1"/>
</dbReference>
<dbReference type="Proteomes" id="UP000230233">
    <property type="component" value="Chromosome X"/>
</dbReference>
<keyword evidence="1" id="KW-0479">Metal-binding</keyword>
<dbReference type="SUPFAM" id="SSF56672">
    <property type="entry name" value="DNA/RNA polymerases"/>
    <property type="match status" value="1"/>
</dbReference>
<dbReference type="EMBL" id="PDUG01000006">
    <property type="protein sequence ID" value="PIC17429.1"/>
    <property type="molecule type" value="Genomic_DNA"/>
</dbReference>
<dbReference type="Gene3D" id="3.30.40.10">
    <property type="entry name" value="Zinc/RING finger domain, C3HC4 (zinc finger)"/>
    <property type="match status" value="1"/>
</dbReference>
<comment type="caution">
    <text evidence="7">The sequence shown here is derived from an EMBL/GenBank/DDBJ whole genome shotgun (WGS) entry which is preliminary data.</text>
</comment>
<keyword evidence="3" id="KW-0862">Zinc</keyword>
<dbReference type="InterPro" id="IPR043502">
    <property type="entry name" value="DNA/RNA_pol_sf"/>
</dbReference>
<keyword evidence="8" id="KW-1185">Reference proteome</keyword>
<dbReference type="GO" id="GO:0061630">
    <property type="term" value="F:ubiquitin protein ligase activity"/>
    <property type="evidence" value="ECO:0007669"/>
    <property type="project" value="TreeGrafter"/>
</dbReference>
<dbReference type="InterPro" id="IPR023211">
    <property type="entry name" value="DNA_pol_palm_dom_sf"/>
</dbReference>
<dbReference type="InterPro" id="IPR001841">
    <property type="entry name" value="Znf_RING"/>
</dbReference>
<evidence type="ECO:0000259" key="6">
    <source>
        <dbReference type="PROSITE" id="PS50089"/>
    </source>
</evidence>
<evidence type="ECO:0000256" key="5">
    <source>
        <dbReference type="SAM" id="Coils"/>
    </source>
</evidence>
<dbReference type="OrthoDB" id="6364573at2759"/>
<dbReference type="PROSITE" id="PS00518">
    <property type="entry name" value="ZF_RING_1"/>
    <property type="match status" value="1"/>
</dbReference>